<dbReference type="Proteomes" id="UP000650524">
    <property type="component" value="Unassembled WGS sequence"/>
</dbReference>
<keyword evidence="5" id="KW-0029">Amino-acid transport</keyword>
<comment type="similarity">
    <text evidence="8">Belongs to the binding-protein-dependent transport system permease family. LivHM subfamily.</text>
</comment>
<keyword evidence="4 9" id="KW-0812">Transmembrane</keyword>
<comment type="caution">
    <text evidence="10">The sequence shown here is derived from an EMBL/GenBank/DDBJ whole genome shotgun (WGS) entry which is preliminary data.</text>
</comment>
<dbReference type="Pfam" id="PF02653">
    <property type="entry name" value="BPD_transp_2"/>
    <property type="match status" value="1"/>
</dbReference>
<evidence type="ECO:0000256" key="6">
    <source>
        <dbReference type="ARBA" id="ARBA00022989"/>
    </source>
</evidence>
<evidence type="ECO:0000256" key="9">
    <source>
        <dbReference type="SAM" id="Phobius"/>
    </source>
</evidence>
<feature type="transmembrane region" description="Helical" evidence="9">
    <location>
        <begin position="38"/>
        <end position="59"/>
    </location>
</feature>
<evidence type="ECO:0000256" key="4">
    <source>
        <dbReference type="ARBA" id="ARBA00022692"/>
    </source>
</evidence>
<dbReference type="EMBL" id="JACNJD010000337">
    <property type="protein sequence ID" value="MBC8179016.1"/>
    <property type="molecule type" value="Genomic_DNA"/>
</dbReference>
<keyword evidence="7 9" id="KW-0472">Membrane</keyword>
<feature type="transmembrane region" description="Helical" evidence="9">
    <location>
        <begin position="191"/>
        <end position="215"/>
    </location>
</feature>
<dbReference type="GO" id="GO:0005886">
    <property type="term" value="C:plasma membrane"/>
    <property type="evidence" value="ECO:0007669"/>
    <property type="project" value="UniProtKB-SubCell"/>
</dbReference>
<proteinExistence type="inferred from homology"/>
<dbReference type="GO" id="GO:0006865">
    <property type="term" value="P:amino acid transport"/>
    <property type="evidence" value="ECO:0007669"/>
    <property type="project" value="UniProtKB-KW"/>
</dbReference>
<accession>A0A8J6TAB3</accession>
<feature type="transmembrane region" description="Helical" evidence="9">
    <location>
        <begin position="6"/>
        <end position="31"/>
    </location>
</feature>
<dbReference type="PANTHER" id="PTHR11795">
    <property type="entry name" value="BRANCHED-CHAIN AMINO ACID TRANSPORT SYSTEM PERMEASE PROTEIN LIVH"/>
    <property type="match status" value="1"/>
</dbReference>
<keyword evidence="6 9" id="KW-1133">Transmembrane helix</keyword>
<dbReference type="InterPro" id="IPR052157">
    <property type="entry name" value="BCAA_transport_permease"/>
</dbReference>
<name>A0A8J6TAB3_9DELT</name>
<evidence type="ECO:0000256" key="8">
    <source>
        <dbReference type="ARBA" id="ARBA00037998"/>
    </source>
</evidence>
<feature type="transmembrane region" description="Helical" evidence="9">
    <location>
        <begin position="95"/>
        <end position="118"/>
    </location>
</feature>
<dbReference type="AlphaFoldDB" id="A0A8J6TAB3"/>
<evidence type="ECO:0000256" key="5">
    <source>
        <dbReference type="ARBA" id="ARBA00022970"/>
    </source>
</evidence>
<evidence type="ECO:0000256" key="2">
    <source>
        <dbReference type="ARBA" id="ARBA00022448"/>
    </source>
</evidence>
<keyword evidence="3" id="KW-1003">Cell membrane</keyword>
<evidence type="ECO:0000256" key="3">
    <source>
        <dbReference type="ARBA" id="ARBA00022475"/>
    </source>
</evidence>
<feature type="transmembrane region" description="Helical" evidence="9">
    <location>
        <begin position="65"/>
        <end position="83"/>
    </location>
</feature>
<feature type="transmembrane region" description="Helical" evidence="9">
    <location>
        <begin position="263"/>
        <end position="282"/>
    </location>
</feature>
<protein>
    <submittedName>
        <fullName evidence="10">Branched-chain amino acid ABC transporter permease</fullName>
    </submittedName>
</protein>
<sequence>MDSEFLFFMQMLLSGLSMGSIYALVALGFVLIYKATSILNLAQGEFLMVGAYICLSITLDFGLNFFASFMLTMVFSVILGLAVERLVLRPLIGEPIISVIMVTLGLTYILRGVVIMIWGNDIRQFNIFPEQPVDFWGVKLTYLYLYSLGISLVLLTVFAIFFKYARTGIFMRAVADHQTAAQSMGISVRGVFAMSWCISAVVSSIGGILVGNIAGVGVDLSYIGLKVLPAVILGGLDSILGAIIGGLIVGILEFLSAGYLDPYIPAINEVFPFIVLVLVLMIKPYGLFGTEEIERV</sequence>
<feature type="transmembrane region" description="Helical" evidence="9">
    <location>
        <begin position="143"/>
        <end position="162"/>
    </location>
</feature>
<dbReference type="InterPro" id="IPR001851">
    <property type="entry name" value="ABC_transp_permease"/>
</dbReference>
<gene>
    <name evidence="10" type="ORF">H8E19_16555</name>
</gene>
<reference evidence="10 11" key="1">
    <citation type="submission" date="2020-08" db="EMBL/GenBank/DDBJ databases">
        <title>Bridging the membrane lipid divide: bacteria of the FCB group superphylum have the potential to synthesize archaeal ether lipids.</title>
        <authorList>
            <person name="Villanueva L."/>
            <person name="Von Meijenfeldt F.A.B."/>
            <person name="Westbye A.B."/>
            <person name="Yadav S."/>
            <person name="Hopmans E.C."/>
            <person name="Dutilh B.E."/>
            <person name="Sinninghe Damste J.S."/>
        </authorList>
    </citation>
    <scope>NUCLEOTIDE SEQUENCE [LARGE SCALE GENOMIC DNA]</scope>
    <source>
        <strain evidence="10">NIOZ-UU27</strain>
    </source>
</reference>
<keyword evidence="2" id="KW-0813">Transport</keyword>
<dbReference type="PANTHER" id="PTHR11795:SF451">
    <property type="entry name" value="ABC TRANSPORTER PERMEASE PROTEIN"/>
    <property type="match status" value="1"/>
</dbReference>
<comment type="subcellular location">
    <subcellularLocation>
        <location evidence="1">Cell membrane</location>
        <topology evidence="1">Multi-pass membrane protein</topology>
    </subcellularLocation>
</comment>
<dbReference type="GO" id="GO:0022857">
    <property type="term" value="F:transmembrane transporter activity"/>
    <property type="evidence" value="ECO:0007669"/>
    <property type="project" value="InterPro"/>
</dbReference>
<evidence type="ECO:0000256" key="7">
    <source>
        <dbReference type="ARBA" id="ARBA00023136"/>
    </source>
</evidence>
<feature type="transmembrane region" description="Helical" evidence="9">
    <location>
        <begin position="227"/>
        <end position="251"/>
    </location>
</feature>
<organism evidence="10 11">
    <name type="scientific">Candidatus Desulfacyla euxinica</name>
    <dbReference type="NCBI Taxonomy" id="2841693"/>
    <lineage>
        <taxon>Bacteria</taxon>
        <taxon>Deltaproteobacteria</taxon>
        <taxon>Candidatus Desulfacyla</taxon>
    </lineage>
</organism>
<evidence type="ECO:0000256" key="1">
    <source>
        <dbReference type="ARBA" id="ARBA00004651"/>
    </source>
</evidence>
<evidence type="ECO:0000313" key="10">
    <source>
        <dbReference type="EMBL" id="MBC8179016.1"/>
    </source>
</evidence>
<dbReference type="CDD" id="cd06582">
    <property type="entry name" value="TM_PBP1_LivH_like"/>
    <property type="match status" value="1"/>
</dbReference>
<evidence type="ECO:0000313" key="11">
    <source>
        <dbReference type="Proteomes" id="UP000650524"/>
    </source>
</evidence>